<name>A0A6N6RLP8_9FLAO</name>
<sequence length="779" mass="82940">MKQFYLLALAGMLSAFQLNSQTLSAPDPQGVFGGRVLAIAQADDGVSPTRIYFATESANSLFYADVNYSGGRPVFDSVHPVPSADWDDGYGSNIQQVQAFHTTMEVFFLAMGTVYKTDPSATSATMVQGMVKNFIIEGNTYLAVLNGAMPSSNDSLVWGSISTSGTLTIGGGLDLTRQFNGPPQMVVDPTTMYLKLFEPGATPYQLSINQNINSLTPSASITSAVNPAPVDPNIEWMTFGVSPTGAWYVAGGPAFGTPPNTDRKIGISWDNGATWTTGDFNLPGPPGGVPGQNFQFTAVGALQYGVYCGRAYSDSIGAPGSWTEIGRLFTGNNNKANDGHVLIDSRSQSTVYLTTNVGFGVSRYAADSVFGANEGLTAVQVNGIDMTPSFATGYVASKSGIRKVEAFKSGSPIWTDPIFPQGDGSPYFSVAMDPTDSNTVYVGNGRVYKTTNGGVNWNLVFDPMMGGSHGATYNYPRVGTRVTGLAVSPVDHNIVYATYELENIDDGGIFISTDGGATWTQELIVAGSPGKDVDATDVVALDEGGKSVFYVSLKSDPMTSGYSGVYRMEESGSGTRTVTAESAFGATDAVLDLELTDNADTVLALYYTSSTINPPVRVYMKDIATSSWSFVVGPNGPTPTALTSGGGQLFLALNNEIHSHPIDSILGPWNLAYAYPIGTRIESLFYDELLVGTGTGLYAQDFTNNVSVIEVEPTEVVVYPNPAERMIHWDVEDDVTLTNLMGRDLVQLRASAELDVSQLPAGVYILRGEKIGVHRIIVR</sequence>
<dbReference type="RefSeq" id="WP_151666079.1">
    <property type="nucleotide sequence ID" value="NZ_WBVO01000001.1"/>
</dbReference>
<proteinExistence type="predicted"/>
<keyword evidence="4" id="KW-1185">Reference proteome</keyword>
<keyword evidence="1 2" id="KW-0732">Signal</keyword>
<dbReference type="Gene3D" id="2.130.10.10">
    <property type="entry name" value="YVTN repeat-like/Quinoprotein amine dehydrogenase"/>
    <property type="match status" value="1"/>
</dbReference>
<dbReference type="EMBL" id="WBVO01000001">
    <property type="protein sequence ID" value="KAB2814499.1"/>
    <property type="molecule type" value="Genomic_DNA"/>
</dbReference>
<feature type="chain" id="PRO_5026989734" evidence="2">
    <location>
        <begin position="21"/>
        <end position="779"/>
    </location>
</feature>
<reference evidence="3 4" key="1">
    <citation type="submission" date="2019-09" db="EMBL/GenBank/DDBJ databases">
        <title>Genomes of family Cryomorphaceae.</title>
        <authorList>
            <person name="Bowman J.P."/>
        </authorList>
    </citation>
    <scope>NUCLEOTIDE SEQUENCE [LARGE SCALE GENOMIC DNA]</scope>
    <source>
        <strain evidence="3 4">LMG 25704</strain>
    </source>
</reference>
<accession>A0A6N6RLP8</accession>
<dbReference type="CDD" id="cd15482">
    <property type="entry name" value="Sialidase_non-viral"/>
    <property type="match status" value="1"/>
</dbReference>
<comment type="caution">
    <text evidence="3">The sequence shown here is derived from an EMBL/GenBank/DDBJ whole genome shotgun (WGS) entry which is preliminary data.</text>
</comment>
<dbReference type="InterPro" id="IPR026444">
    <property type="entry name" value="Secre_tail"/>
</dbReference>
<protein>
    <submittedName>
        <fullName evidence="3">T9SS type A sorting domain-containing protein</fullName>
    </submittedName>
</protein>
<evidence type="ECO:0000313" key="3">
    <source>
        <dbReference type="EMBL" id="KAB2814499.1"/>
    </source>
</evidence>
<organism evidence="3 4">
    <name type="scientific">Phaeocystidibacter luteus</name>
    <dbReference type="NCBI Taxonomy" id="911197"/>
    <lineage>
        <taxon>Bacteria</taxon>
        <taxon>Pseudomonadati</taxon>
        <taxon>Bacteroidota</taxon>
        <taxon>Flavobacteriia</taxon>
        <taxon>Flavobacteriales</taxon>
        <taxon>Phaeocystidibacteraceae</taxon>
        <taxon>Phaeocystidibacter</taxon>
    </lineage>
</organism>
<dbReference type="NCBIfam" id="TIGR04183">
    <property type="entry name" value="Por_Secre_tail"/>
    <property type="match status" value="1"/>
</dbReference>
<dbReference type="InterPro" id="IPR015943">
    <property type="entry name" value="WD40/YVTN_repeat-like_dom_sf"/>
</dbReference>
<gene>
    <name evidence="3" type="ORF">F8C67_01815</name>
</gene>
<dbReference type="SUPFAM" id="SSF110296">
    <property type="entry name" value="Oligoxyloglucan reducing end-specific cellobiohydrolase"/>
    <property type="match status" value="1"/>
</dbReference>
<dbReference type="AlphaFoldDB" id="A0A6N6RLP8"/>
<feature type="signal peptide" evidence="2">
    <location>
        <begin position="1"/>
        <end position="20"/>
    </location>
</feature>
<dbReference type="OrthoDB" id="9764804at2"/>
<evidence type="ECO:0000256" key="1">
    <source>
        <dbReference type="ARBA" id="ARBA00022729"/>
    </source>
</evidence>
<evidence type="ECO:0000256" key="2">
    <source>
        <dbReference type="SAM" id="SignalP"/>
    </source>
</evidence>
<evidence type="ECO:0000313" key="4">
    <source>
        <dbReference type="Proteomes" id="UP000468650"/>
    </source>
</evidence>
<dbReference type="Proteomes" id="UP000468650">
    <property type="component" value="Unassembled WGS sequence"/>
</dbReference>